<proteinExistence type="predicted"/>
<reference evidence="3" key="1">
    <citation type="submission" date="2022-11" db="UniProtKB">
        <authorList>
            <consortium name="WormBaseParasite"/>
        </authorList>
    </citation>
    <scope>IDENTIFICATION</scope>
</reference>
<protein>
    <submittedName>
        <fullName evidence="3">Secreted protein</fullName>
    </submittedName>
</protein>
<evidence type="ECO:0000256" key="1">
    <source>
        <dbReference type="SAM" id="SignalP"/>
    </source>
</evidence>
<name>A0A914PZT5_9BILA</name>
<dbReference type="Proteomes" id="UP000887578">
    <property type="component" value="Unplaced"/>
</dbReference>
<keyword evidence="1" id="KW-0732">Signal</keyword>
<keyword evidence="2" id="KW-1185">Reference proteome</keyword>
<dbReference type="AlphaFoldDB" id="A0A914PZT5"/>
<sequence length="88" mass="9619">MVSDVAIIVMVLVLPLNSIFACIPTPIIDDTIIPITTTLPTRPPPCSTCPTPVQVEDNICQQLTIVPCDENNRILYNRGLICVITTQD</sequence>
<accession>A0A914PZT5</accession>
<evidence type="ECO:0000313" key="3">
    <source>
        <dbReference type="WBParaSite" id="PDA_v2.g23925.t1"/>
    </source>
</evidence>
<feature type="chain" id="PRO_5037599201" evidence="1">
    <location>
        <begin position="22"/>
        <end position="88"/>
    </location>
</feature>
<dbReference type="WBParaSite" id="PDA_v2.g23925.t1">
    <property type="protein sequence ID" value="PDA_v2.g23925.t1"/>
    <property type="gene ID" value="PDA_v2.g23925"/>
</dbReference>
<feature type="signal peptide" evidence="1">
    <location>
        <begin position="1"/>
        <end position="21"/>
    </location>
</feature>
<evidence type="ECO:0000313" key="2">
    <source>
        <dbReference type="Proteomes" id="UP000887578"/>
    </source>
</evidence>
<organism evidence="2 3">
    <name type="scientific">Panagrolaimus davidi</name>
    <dbReference type="NCBI Taxonomy" id="227884"/>
    <lineage>
        <taxon>Eukaryota</taxon>
        <taxon>Metazoa</taxon>
        <taxon>Ecdysozoa</taxon>
        <taxon>Nematoda</taxon>
        <taxon>Chromadorea</taxon>
        <taxon>Rhabditida</taxon>
        <taxon>Tylenchina</taxon>
        <taxon>Panagrolaimomorpha</taxon>
        <taxon>Panagrolaimoidea</taxon>
        <taxon>Panagrolaimidae</taxon>
        <taxon>Panagrolaimus</taxon>
    </lineage>
</organism>